<protein>
    <submittedName>
        <fullName evidence="2">Uncharacterized protein</fullName>
    </submittedName>
</protein>
<keyword evidence="1" id="KW-1133">Transmembrane helix</keyword>
<keyword evidence="1" id="KW-0472">Membrane</keyword>
<sequence length="40" mass="4312">MANLPVEQSDFGLIQQFRGALLAGLPLGYLADLLISYCSL</sequence>
<organism evidence="2">
    <name type="scientific">uncultured Desulfobacterium sp</name>
    <dbReference type="NCBI Taxonomy" id="201089"/>
    <lineage>
        <taxon>Bacteria</taxon>
        <taxon>Pseudomonadati</taxon>
        <taxon>Thermodesulfobacteriota</taxon>
        <taxon>Desulfobacteria</taxon>
        <taxon>Desulfobacterales</taxon>
        <taxon>Desulfobacteriaceae</taxon>
        <taxon>Desulfobacterium</taxon>
        <taxon>environmental samples</taxon>
    </lineage>
</organism>
<keyword evidence="1" id="KW-0812">Transmembrane</keyword>
<proteinExistence type="predicted"/>
<dbReference type="EMBL" id="FR695872">
    <property type="protein sequence ID" value="CBX29600.1"/>
    <property type="molecule type" value="Genomic_DNA"/>
</dbReference>
<feature type="transmembrane region" description="Helical" evidence="1">
    <location>
        <begin position="20"/>
        <end position="38"/>
    </location>
</feature>
<gene>
    <name evidence="2" type="ORF">N47_J05810</name>
</gene>
<evidence type="ECO:0000256" key="1">
    <source>
        <dbReference type="SAM" id="Phobius"/>
    </source>
</evidence>
<evidence type="ECO:0000313" key="2">
    <source>
        <dbReference type="EMBL" id="CBX29600.1"/>
    </source>
</evidence>
<accession>E1YGA6</accession>
<dbReference type="AlphaFoldDB" id="E1YGA6"/>
<name>E1YGA6_9BACT</name>
<reference evidence="2" key="1">
    <citation type="journal article" date="2011" name="Environ. Microbiol.">
        <title>Genomic insights into the metabolic potential of the polycyclic aromatic hydrocarbon degrading sulfate-reducing Deltaproteobacterium N47.</title>
        <authorList>
            <person name="Bergmann F."/>
            <person name="Selesi D."/>
            <person name="Weinmaier T."/>
            <person name="Tischler P."/>
            <person name="Rattei T."/>
            <person name="Meckenstock R.U."/>
        </authorList>
    </citation>
    <scope>NUCLEOTIDE SEQUENCE</scope>
</reference>